<protein>
    <submittedName>
        <fullName evidence="2">Uncharacterized protein</fullName>
    </submittedName>
</protein>
<keyword evidence="1" id="KW-1133">Transmembrane helix</keyword>
<reference evidence="2 3" key="3">
    <citation type="submission" date="2008-05" db="EMBL/GenBank/DDBJ databases">
        <authorList>
            <person name="Fulton L."/>
            <person name="Clifton S."/>
            <person name="Fulton B."/>
            <person name="Xu J."/>
            <person name="Minx P."/>
            <person name="Pepin K.H."/>
            <person name="Johnson M."/>
            <person name="Thiruvilangam P."/>
            <person name="Bhonagiri V."/>
            <person name="Nash W.E."/>
            <person name="Mardis E.R."/>
            <person name="Wilson R.K."/>
        </authorList>
    </citation>
    <scope>NUCLEOTIDE SEQUENCE [LARGE SCALE GENOMIC DNA]</scope>
    <source>
        <strain evidence="2 3">ATCC 25827</strain>
    </source>
</reference>
<evidence type="ECO:0000313" key="3">
    <source>
        <dbReference type="Proteomes" id="UP000004506"/>
    </source>
</evidence>
<feature type="non-terminal residue" evidence="2">
    <location>
        <position position="45"/>
    </location>
</feature>
<gene>
    <name evidence="2" type="ORF">PROSTU_00689</name>
</gene>
<proteinExistence type="predicted"/>
<keyword evidence="1" id="KW-0812">Transmembrane</keyword>
<dbReference type="Proteomes" id="UP000004506">
    <property type="component" value="Unassembled WGS sequence"/>
</dbReference>
<dbReference type="AlphaFoldDB" id="A0AA86YNR0"/>
<dbReference type="EMBL" id="ABJD02000065">
    <property type="protein sequence ID" value="EDU61297.1"/>
    <property type="molecule type" value="Genomic_DNA"/>
</dbReference>
<comment type="caution">
    <text evidence="2">The sequence shown here is derived from an EMBL/GenBank/DDBJ whole genome shotgun (WGS) entry which is preliminary data.</text>
</comment>
<sequence length="45" mass="4848">MKGWTTFEGGSSFTTYGAVCDDYTAGIGILYLSMVAPLFYPNLTS</sequence>
<accession>A0AA86YNR0</accession>
<keyword evidence="1" id="KW-0472">Membrane</keyword>
<organism evidence="2 3">
    <name type="scientific">Providencia stuartii ATCC 25827</name>
    <dbReference type="NCBI Taxonomy" id="471874"/>
    <lineage>
        <taxon>Bacteria</taxon>
        <taxon>Pseudomonadati</taxon>
        <taxon>Pseudomonadota</taxon>
        <taxon>Gammaproteobacteria</taxon>
        <taxon>Enterobacterales</taxon>
        <taxon>Morganellaceae</taxon>
        <taxon>Providencia</taxon>
    </lineage>
</organism>
<evidence type="ECO:0000313" key="2">
    <source>
        <dbReference type="EMBL" id="EDU61297.1"/>
    </source>
</evidence>
<reference evidence="3" key="2">
    <citation type="submission" date="2008-04" db="EMBL/GenBank/DDBJ databases">
        <title>Draft genome sequence of Providencia stuartii(ATCC 25827).</title>
        <authorList>
            <person name="Sudarsanam P."/>
            <person name="Ley R."/>
            <person name="Guruge J."/>
            <person name="Turnbaugh P.J."/>
            <person name="Mahowald M."/>
            <person name="Liep D."/>
            <person name="Gordon J."/>
        </authorList>
    </citation>
    <scope>NUCLEOTIDE SEQUENCE [LARGE SCALE GENOMIC DNA]</scope>
    <source>
        <strain evidence="3">ATCC 25827</strain>
    </source>
</reference>
<evidence type="ECO:0000256" key="1">
    <source>
        <dbReference type="SAM" id="Phobius"/>
    </source>
</evidence>
<reference evidence="3" key="1">
    <citation type="submission" date="2008-04" db="EMBL/GenBank/DDBJ databases">
        <title>Draft genome sequence of Providencia stuartii (ATCC 25827).</title>
        <authorList>
            <person name="Sudarsanam P."/>
            <person name="Ley R."/>
            <person name="Guruge J."/>
            <person name="Turnbaugh P.J."/>
            <person name="Mahowald M."/>
            <person name="Liep D."/>
            <person name="Gordon J."/>
        </authorList>
    </citation>
    <scope>NUCLEOTIDE SEQUENCE [LARGE SCALE GENOMIC DNA]</scope>
    <source>
        <strain evidence="3">ATCC 25827</strain>
    </source>
</reference>
<name>A0AA86YNR0_PROST</name>
<feature type="transmembrane region" description="Helical" evidence="1">
    <location>
        <begin position="23"/>
        <end position="40"/>
    </location>
</feature>